<evidence type="ECO:0000256" key="8">
    <source>
        <dbReference type="RuleBase" id="RU363041"/>
    </source>
</evidence>
<feature type="transmembrane region" description="Helical" evidence="8">
    <location>
        <begin position="200"/>
        <end position="218"/>
    </location>
</feature>
<comment type="subcellular location">
    <subcellularLocation>
        <location evidence="1 8">Cell membrane</location>
        <topology evidence="1 8">Multi-pass membrane protein</topology>
    </subcellularLocation>
</comment>
<keyword evidence="10" id="KW-1185">Reference proteome</keyword>
<keyword evidence="3" id="KW-0813">Transport</keyword>
<evidence type="ECO:0000256" key="4">
    <source>
        <dbReference type="ARBA" id="ARBA00022475"/>
    </source>
</evidence>
<feature type="transmembrane region" description="Helical" evidence="8">
    <location>
        <begin position="49"/>
        <end position="66"/>
    </location>
</feature>
<dbReference type="PANTHER" id="PTHR30269:SF37">
    <property type="entry name" value="MEMBRANE TRANSPORTER PROTEIN"/>
    <property type="match status" value="1"/>
</dbReference>
<evidence type="ECO:0000313" key="10">
    <source>
        <dbReference type="Proteomes" id="UP001356095"/>
    </source>
</evidence>
<feature type="transmembrane region" description="Helical" evidence="8">
    <location>
        <begin position="78"/>
        <end position="96"/>
    </location>
</feature>
<keyword evidence="5 8" id="KW-0812">Transmembrane</keyword>
<evidence type="ECO:0000313" key="9">
    <source>
        <dbReference type="EMBL" id="MEE2039277.1"/>
    </source>
</evidence>
<dbReference type="InterPro" id="IPR052017">
    <property type="entry name" value="TSUP"/>
</dbReference>
<name>A0ABU7KB69_9ACTN</name>
<dbReference type="PANTHER" id="PTHR30269">
    <property type="entry name" value="TRANSMEMBRANE PROTEIN YFCA"/>
    <property type="match status" value="1"/>
</dbReference>
<protein>
    <recommendedName>
        <fullName evidence="8">Probable membrane transporter protein</fullName>
    </recommendedName>
</protein>
<comment type="caution">
    <text evidence="9">The sequence shown here is derived from an EMBL/GenBank/DDBJ whole genome shotgun (WGS) entry which is preliminary data.</text>
</comment>
<keyword evidence="4 8" id="KW-1003">Cell membrane</keyword>
<evidence type="ECO:0000256" key="3">
    <source>
        <dbReference type="ARBA" id="ARBA00022448"/>
    </source>
</evidence>
<evidence type="ECO:0000256" key="2">
    <source>
        <dbReference type="ARBA" id="ARBA00009142"/>
    </source>
</evidence>
<sequence>MLHLDDTTLFVGLFALILFSAAVQSLSGFGYALLSAPLLTATLGGPQAVSTIMITGTACDIAILAMRRSVPQPAMRETYALGLWSAPGMLAGAWLLTALPALGLQVFVACVVIAAVVLRILSRDNGTVLKPAWAVPAGLLSGALSTSTSLAGPPSVYYLVHRGLSPHTMRDTLVTLSLVRLPLSVTALLVTGAWEVYPLWAPLVGAALLGQVAGTQAFHRFGHARYEHIVLGLLTTSAVVSLAALGIT</sequence>
<proteinExistence type="inferred from homology"/>
<organism evidence="9 10">
    <name type="scientific">Nocardiopsis codii</name>
    <dbReference type="NCBI Taxonomy" id="3065942"/>
    <lineage>
        <taxon>Bacteria</taxon>
        <taxon>Bacillati</taxon>
        <taxon>Actinomycetota</taxon>
        <taxon>Actinomycetes</taxon>
        <taxon>Streptosporangiales</taxon>
        <taxon>Nocardiopsidaceae</taxon>
        <taxon>Nocardiopsis</taxon>
    </lineage>
</organism>
<evidence type="ECO:0000256" key="5">
    <source>
        <dbReference type="ARBA" id="ARBA00022692"/>
    </source>
</evidence>
<keyword evidence="7 8" id="KW-0472">Membrane</keyword>
<gene>
    <name evidence="9" type="ORF">Q8791_18840</name>
</gene>
<reference evidence="9 10" key="1">
    <citation type="submission" date="2023-08" db="EMBL/GenBank/DDBJ databases">
        <authorList>
            <person name="Girao M."/>
            <person name="Carvalho M.F."/>
        </authorList>
    </citation>
    <scope>NUCLEOTIDE SEQUENCE [LARGE SCALE GENOMIC DNA]</scope>
    <source>
        <strain evidence="9 10">CT-R113</strain>
    </source>
</reference>
<dbReference type="InterPro" id="IPR002781">
    <property type="entry name" value="TM_pro_TauE-like"/>
</dbReference>
<dbReference type="EMBL" id="JAUZMY010000018">
    <property type="protein sequence ID" value="MEE2039277.1"/>
    <property type="molecule type" value="Genomic_DNA"/>
</dbReference>
<dbReference type="Proteomes" id="UP001356095">
    <property type="component" value="Unassembled WGS sequence"/>
</dbReference>
<accession>A0ABU7KB69</accession>
<evidence type="ECO:0000256" key="6">
    <source>
        <dbReference type="ARBA" id="ARBA00022989"/>
    </source>
</evidence>
<feature type="transmembrane region" description="Helical" evidence="8">
    <location>
        <begin position="102"/>
        <end position="121"/>
    </location>
</feature>
<comment type="similarity">
    <text evidence="2 8">Belongs to the 4-toluene sulfonate uptake permease (TSUP) (TC 2.A.102) family.</text>
</comment>
<evidence type="ECO:0000256" key="1">
    <source>
        <dbReference type="ARBA" id="ARBA00004651"/>
    </source>
</evidence>
<evidence type="ECO:0000256" key="7">
    <source>
        <dbReference type="ARBA" id="ARBA00023136"/>
    </source>
</evidence>
<dbReference type="Pfam" id="PF01925">
    <property type="entry name" value="TauE"/>
    <property type="match status" value="1"/>
</dbReference>
<dbReference type="RefSeq" id="WP_330093051.1">
    <property type="nucleotide sequence ID" value="NZ_JAUZMY010000018.1"/>
</dbReference>
<keyword evidence="6 8" id="KW-1133">Transmembrane helix</keyword>
<feature type="transmembrane region" description="Helical" evidence="8">
    <location>
        <begin position="230"/>
        <end position="247"/>
    </location>
</feature>
<feature type="transmembrane region" description="Helical" evidence="8">
    <location>
        <begin position="172"/>
        <end position="194"/>
    </location>
</feature>